<keyword evidence="2" id="KW-0540">Nuclease</keyword>
<evidence type="ECO:0000256" key="2">
    <source>
        <dbReference type="ARBA" id="ARBA00022722"/>
    </source>
</evidence>
<dbReference type="InterPro" id="IPR011856">
    <property type="entry name" value="tRNA_endonuc-like_dom_sf"/>
</dbReference>
<keyword evidence="3" id="KW-0378">Hydrolase</keyword>
<dbReference type="RefSeq" id="WP_087366112.1">
    <property type="nucleotide sequence ID" value="NZ_NFHF01000003.1"/>
</dbReference>
<sequence length="104" mass="11721">MTLEQKIQNDIMVAVARHGCTVFRSNAGTVQTKFGTVIKLAPKGWPDITGFRHSDGKMILIEVKNETGKLREDQIKFQKFIEDKPVLYGVCRSVEDAIKLVDNN</sequence>
<reference evidence="6" key="1">
    <citation type="submission" date="2017-04" db="EMBL/GenBank/DDBJ databases">
        <title>Function of individual gut microbiota members based on whole genome sequencing of pure cultures obtained from chicken caecum.</title>
        <authorList>
            <person name="Medvecky M."/>
            <person name="Cejkova D."/>
            <person name="Polansky O."/>
            <person name="Karasova D."/>
            <person name="Kubasova T."/>
            <person name="Cizek A."/>
            <person name="Rychlik I."/>
        </authorList>
    </citation>
    <scope>NUCLEOTIDE SEQUENCE [LARGE SCALE GENOMIC DNA]</scope>
    <source>
        <strain evidence="6">An84</strain>
    </source>
</reference>
<evidence type="ECO:0000259" key="4">
    <source>
        <dbReference type="SMART" id="SM00990"/>
    </source>
</evidence>
<proteinExistence type="predicted"/>
<feature type="domain" description="VRR-NUC" evidence="4">
    <location>
        <begin position="2"/>
        <end position="95"/>
    </location>
</feature>
<dbReference type="AlphaFoldDB" id="A0AB36MJ73"/>
<organism evidence="5 6">
    <name type="scientific">Ligilactobacillus salivarius</name>
    <dbReference type="NCBI Taxonomy" id="1624"/>
    <lineage>
        <taxon>Bacteria</taxon>
        <taxon>Bacillati</taxon>
        <taxon>Bacillota</taxon>
        <taxon>Bacilli</taxon>
        <taxon>Lactobacillales</taxon>
        <taxon>Lactobacillaceae</taxon>
        <taxon>Ligilactobacillus</taxon>
    </lineage>
</organism>
<dbReference type="Proteomes" id="UP000196255">
    <property type="component" value="Unassembled WGS sequence"/>
</dbReference>
<dbReference type="EMBL" id="NFHF01000003">
    <property type="protein sequence ID" value="OUN19337.1"/>
    <property type="molecule type" value="Genomic_DNA"/>
</dbReference>
<name>A0AB36MJ73_9LACO</name>
<evidence type="ECO:0000313" key="5">
    <source>
        <dbReference type="EMBL" id="OUN19337.1"/>
    </source>
</evidence>
<evidence type="ECO:0000256" key="3">
    <source>
        <dbReference type="ARBA" id="ARBA00022801"/>
    </source>
</evidence>
<comment type="caution">
    <text evidence="5">The sequence shown here is derived from an EMBL/GenBank/DDBJ whole genome shotgun (WGS) entry which is preliminary data.</text>
</comment>
<evidence type="ECO:0000313" key="6">
    <source>
        <dbReference type="Proteomes" id="UP000196255"/>
    </source>
</evidence>
<dbReference type="Gene3D" id="3.40.1350.10">
    <property type="match status" value="1"/>
</dbReference>
<gene>
    <name evidence="5" type="ORF">B5G36_02130</name>
</gene>
<dbReference type="SMART" id="SM00990">
    <property type="entry name" value="VRR_NUC"/>
    <property type="match status" value="1"/>
</dbReference>
<dbReference type="GO" id="GO:0003676">
    <property type="term" value="F:nucleic acid binding"/>
    <property type="evidence" value="ECO:0007669"/>
    <property type="project" value="InterPro"/>
</dbReference>
<dbReference type="Pfam" id="PF08774">
    <property type="entry name" value="VRR_NUC"/>
    <property type="match status" value="1"/>
</dbReference>
<protein>
    <submittedName>
        <fullName evidence="5">VRR-NUC domain-containing protein</fullName>
    </submittedName>
</protein>
<dbReference type="GO" id="GO:0016788">
    <property type="term" value="F:hydrolase activity, acting on ester bonds"/>
    <property type="evidence" value="ECO:0007669"/>
    <property type="project" value="InterPro"/>
</dbReference>
<dbReference type="GO" id="GO:0004518">
    <property type="term" value="F:nuclease activity"/>
    <property type="evidence" value="ECO:0007669"/>
    <property type="project" value="UniProtKB-KW"/>
</dbReference>
<accession>A0AB36MJ73</accession>
<dbReference type="InterPro" id="IPR014883">
    <property type="entry name" value="VRR_NUC"/>
</dbReference>
<comment type="cofactor">
    <cofactor evidence="1">
        <name>Mg(2+)</name>
        <dbReference type="ChEBI" id="CHEBI:18420"/>
    </cofactor>
</comment>
<evidence type="ECO:0000256" key="1">
    <source>
        <dbReference type="ARBA" id="ARBA00001946"/>
    </source>
</evidence>